<reference evidence="6" key="1">
    <citation type="journal article" date="2024" name="Syst. Appl. Microbiol.">
        <title>First single-strain enrichments of Electrothrix cable bacteria, description of E. aestuarii sp. nov. and E. rattekaaiensis sp. nov., and proposal of a cable bacteria taxonomy following the rules of the SeqCode.</title>
        <authorList>
            <person name="Plum-Jensen L.E."/>
            <person name="Schramm A."/>
            <person name="Marshall I.P.G."/>
        </authorList>
    </citation>
    <scope>NUCLEOTIDE SEQUENCE</scope>
    <source>
        <strain evidence="6">Rat1</strain>
    </source>
</reference>
<keyword evidence="4" id="KW-0547">Nucleotide-binding</keyword>
<dbReference type="Pfam" id="PF01934">
    <property type="entry name" value="HepT-like"/>
    <property type="match status" value="1"/>
</dbReference>
<dbReference type="GO" id="GO:0110001">
    <property type="term" value="C:toxin-antitoxin complex"/>
    <property type="evidence" value="ECO:0007669"/>
    <property type="project" value="InterPro"/>
</dbReference>
<dbReference type="PANTHER" id="PTHR34139">
    <property type="entry name" value="UPF0331 PROTEIN MJ0127"/>
    <property type="match status" value="1"/>
</dbReference>
<reference evidence="6" key="2">
    <citation type="submission" date="2024-06" db="EMBL/GenBank/DDBJ databases">
        <authorList>
            <person name="Plum-Jensen L.E."/>
            <person name="Schramm A."/>
            <person name="Marshall I.P.G."/>
        </authorList>
    </citation>
    <scope>NUCLEOTIDE SEQUENCE</scope>
    <source>
        <strain evidence="6">Rat1</strain>
    </source>
</reference>
<organism evidence="6">
    <name type="scientific">Candidatus Electrothrix aestuarii</name>
    <dbReference type="NCBI Taxonomy" id="3062594"/>
    <lineage>
        <taxon>Bacteria</taxon>
        <taxon>Pseudomonadati</taxon>
        <taxon>Thermodesulfobacteriota</taxon>
        <taxon>Desulfobulbia</taxon>
        <taxon>Desulfobulbales</taxon>
        <taxon>Desulfobulbaceae</taxon>
        <taxon>Candidatus Electrothrix</taxon>
    </lineage>
</organism>
<evidence type="ECO:0000256" key="3">
    <source>
        <dbReference type="ARBA" id="ARBA00022722"/>
    </source>
</evidence>
<dbReference type="GO" id="GO:0000166">
    <property type="term" value="F:nucleotide binding"/>
    <property type="evidence" value="ECO:0007669"/>
    <property type="project" value="UniProtKB-KW"/>
</dbReference>
<accession>A0AAU8LRJ8</accession>
<keyword evidence="2" id="KW-1277">Toxin-antitoxin system</keyword>
<dbReference type="PANTHER" id="PTHR34139:SF1">
    <property type="entry name" value="RNASE MJ1380-RELATED"/>
    <property type="match status" value="1"/>
</dbReference>
<dbReference type="InterPro" id="IPR008201">
    <property type="entry name" value="HepT-like"/>
</dbReference>
<evidence type="ECO:0000256" key="5">
    <source>
        <dbReference type="ARBA" id="ARBA00022801"/>
    </source>
</evidence>
<keyword evidence="5" id="KW-0378">Hydrolase</keyword>
<evidence type="ECO:0000256" key="4">
    <source>
        <dbReference type="ARBA" id="ARBA00022741"/>
    </source>
</evidence>
<name>A0AAU8LRJ8_9BACT</name>
<dbReference type="AlphaFoldDB" id="A0AAU8LRJ8"/>
<dbReference type="KEGG" id="eaj:Q3M24_14360"/>
<gene>
    <name evidence="6" type="ORF">Q3M24_14360</name>
</gene>
<proteinExistence type="predicted"/>
<evidence type="ECO:0000313" key="6">
    <source>
        <dbReference type="EMBL" id="XCN71494.1"/>
    </source>
</evidence>
<protein>
    <submittedName>
        <fullName evidence="6">DUF86 domain-containing protein</fullName>
    </submittedName>
</protein>
<dbReference type="GO" id="GO:0004540">
    <property type="term" value="F:RNA nuclease activity"/>
    <property type="evidence" value="ECO:0007669"/>
    <property type="project" value="InterPro"/>
</dbReference>
<evidence type="ECO:0000256" key="2">
    <source>
        <dbReference type="ARBA" id="ARBA00022649"/>
    </source>
</evidence>
<sequence length="124" mass="14516">MYDKTLVLDILHQLLEATEKIQQRFEQIETVSDFTDSPFGMERMDSICMQLIAIGESLKNIDKITKRELLVQYPEIDWKGAKGLRDIIAHQYFNVDAEEIFWVCEKHLPPLSETIRQMISDITL</sequence>
<dbReference type="InterPro" id="IPR051813">
    <property type="entry name" value="HepT_RNase_toxin"/>
</dbReference>
<keyword evidence="3" id="KW-0540">Nuclease</keyword>
<keyword evidence="1" id="KW-0597">Phosphoprotein</keyword>
<evidence type="ECO:0000256" key="1">
    <source>
        <dbReference type="ARBA" id="ARBA00022553"/>
    </source>
</evidence>
<dbReference type="GO" id="GO:0016787">
    <property type="term" value="F:hydrolase activity"/>
    <property type="evidence" value="ECO:0007669"/>
    <property type="project" value="UniProtKB-KW"/>
</dbReference>
<dbReference type="EMBL" id="CP159373">
    <property type="protein sequence ID" value="XCN71494.1"/>
    <property type="molecule type" value="Genomic_DNA"/>
</dbReference>